<sequence length="183" mass="19911">MFACFFTPSASPAGRVDRIVQTRSPGLEVALPRPAVHCSQPARPQPGPGYSGRNQAIQTIQAIQAVVQAISAMPRLFRRPGQAQACLTVAQAGLAWPVENTEISELNLALCFRLSTRGLFMIIAGIPQTPGRSLPHNFLPTRVKTKCPGKKEEIVKIEITAENKRYLISGLKICPALPYPKTK</sequence>
<gene>
    <name evidence="1" type="ORF">L211DRAFT_848519</name>
</gene>
<dbReference type="AlphaFoldDB" id="A0A3N4LP38"/>
<accession>A0A3N4LP38</accession>
<keyword evidence="2" id="KW-1185">Reference proteome</keyword>
<dbReference type="InParanoid" id="A0A3N4LP38"/>
<dbReference type="EMBL" id="ML121540">
    <property type="protein sequence ID" value="RPB24673.1"/>
    <property type="molecule type" value="Genomic_DNA"/>
</dbReference>
<proteinExistence type="predicted"/>
<dbReference type="Proteomes" id="UP000267821">
    <property type="component" value="Unassembled WGS sequence"/>
</dbReference>
<evidence type="ECO:0000313" key="2">
    <source>
        <dbReference type="Proteomes" id="UP000267821"/>
    </source>
</evidence>
<evidence type="ECO:0000313" key="1">
    <source>
        <dbReference type="EMBL" id="RPB24673.1"/>
    </source>
</evidence>
<protein>
    <submittedName>
        <fullName evidence="1">Uncharacterized protein</fullName>
    </submittedName>
</protein>
<organism evidence="1 2">
    <name type="scientific">Terfezia boudieri ATCC MYA-4762</name>
    <dbReference type="NCBI Taxonomy" id="1051890"/>
    <lineage>
        <taxon>Eukaryota</taxon>
        <taxon>Fungi</taxon>
        <taxon>Dikarya</taxon>
        <taxon>Ascomycota</taxon>
        <taxon>Pezizomycotina</taxon>
        <taxon>Pezizomycetes</taxon>
        <taxon>Pezizales</taxon>
        <taxon>Pezizaceae</taxon>
        <taxon>Terfezia</taxon>
    </lineage>
</organism>
<name>A0A3N4LP38_9PEZI</name>
<reference evidence="1 2" key="1">
    <citation type="journal article" date="2018" name="Nat. Ecol. Evol.">
        <title>Pezizomycetes genomes reveal the molecular basis of ectomycorrhizal truffle lifestyle.</title>
        <authorList>
            <person name="Murat C."/>
            <person name="Payen T."/>
            <person name="Noel B."/>
            <person name="Kuo A."/>
            <person name="Morin E."/>
            <person name="Chen J."/>
            <person name="Kohler A."/>
            <person name="Krizsan K."/>
            <person name="Balestrini R."/>
            <person name="Da Silva C."/>
            <person name="Montanini B."/>
            <person name="Hainaut M."/>
            <person name="Levati E."/>
            <person name="Barry K.W."/>
            <person name="Belfiori B."/>
            <person name="Cichocki N."/>
            <person name="Clum A."/>
            <person name="Dockter R.B."/>
            <person name="Fauchery L."/>
            <person name="Guy J."/>
            <person name="Iotti M."/>
            <person name="Le Tacon F."/>
            <person name="Lindquist E.A."/>
            <person name="Lipzen A."/>
            <person name="Malagnac F."/>
            <person name="Mello A."/>
            <person name="Molinier V."/>
            <person name="Miyauchi S."/>
            <person name="Poulain J."/>
            <person name="Riccioni C."/>
            <person name="Rubini A."/>
            <person name="Sitrit Y."/>
            <person name="Splivallo R."/>
            <person name="Traeger S."/>
            <person name="Wang M."/>
            <person name="Zifcakova L."/>
            <person name="Wipf D."/>
            <person name="Zambonelli A."/>
            <person name="Paolocci F."/>
            <person name="Nowrousian M."/>
            <person name="Ottonello S."/>
            <person name="Baldrian P."/>
            <person name="Spatafora J.W."/>
            <person name="Henrissat B."/>
            <person name="Nagy L.G."/>
            <person name="Aury J.M."/>
            <person name="Wincker P."/>
            <person name="Grigoriev I.V."/>
            <person name="Bonfante P."/>
            <person name="Martin F.M."/>
        </authorList>
    </citation>
    <scope>NUCLEOTIDE SEQUENCE [LARGE SCALE GENOMIC DNA]</scope>
    <source>
        <strain evidence="1 2">ATCC MYA-4762</strain>
    </source>
</reference>